<evidence type="ECO:0000313" key="1">
    <source>
        <dbReference type="EMBL" id="ETR67922.1"/>
    </source>
</evidence>
<dbReference type="Gene3D" id="1.10.260.40">
    <property type="entry name" value="lambda repressor-like DNA-binding domains"/>
    <property type="match status" value="1"/>
</dbReference>
<dbReference type="SUPFAM" id="SSF47413">
    <property type="entry name" value="lambda repressor-like DNA-binding domains"/>
    <property type="match status" value="1"/>
</dbReference>
<reference evidence="2" key="1">
    <citation type="submission" date="2012-11" db="EMBL/GenBank/DDBJ databases">
        <authorList>
            <person name="Lucero-Rivera Y.E."/>
            <person name="Tovar-Ramirez D."/>
        </authorList>
    </citation>
    <scope>NUCLEOTIDE SEQUENCE [LARGE SCALE GENOMIC DNA]</scope>
    <source>
        <strain evidence="2">Araruama</strain>
    </source>
</reference>
<comment type="caution">
    <text evidence="1">The sequence shown here is derived from an EMBL/GenBank/DDBJ whole genome shotgun (WGS) entry which is preliminary data.</text>
</comment>
<name>A0A1V1NZ70_9BACT</name>
<dbReference type="Proteomes" id="UP000189670">
    <property type="component" value="Unassembled WGS sequence"/>
</dbReference>
<dbReference type="AlphaFoldDB" id="A0A1V1NZ70"/>
<organism evidence="1 2">
    <name type="scientific">Candidatus Magnetoglobus multicellularis str. Araruama</name>
    <dbReference type="NCBI Taxonomy" id="890399"/>
    <lineage>
        <taxon>Bacteria</taxon>
        <taxon>Pseudomonadati</taxon>
        <taxon>Thermodesulfobacteriota</taxon>
        <taxon>Desulfobacteria</taxon>
        <taxon>Desulfobacterales</taxon>
        <taxon>Desulfobacteraceae</taxon>
        <taxon>Candidatus Magnetoglobus</taxon>
    </lineage>
</organism>
<dbReference type="InterPro" id="IPR010982">
    <property type="entry name" value="Lambda_DNA-bd_dom_sf"/>
</dbReference>
<dbReference type="EMBL" id="ATBP01001156">
    <property type="protein sequence ID" value="ETR67922.1"/>
    <property type="molecule type" value="Genomic_DNA"/>
</dbReference>
<protein>
    <submittedName>
        <fullName evidence="1">Helix-turn-helix domain protein</fullName>
    </submittedName>
</protein>
<evidence type="ECO:0000313" key="2">
    <source>
        <dbReference type="Proteomes" id="UP000189670"/>
    </source>
</evidence>
<proteinExistence type="predicted"/>
<gene>
    <name evidence="1" type="ORF">OMM_11069</name>
</gene>
<dbReference type="GO" id="GO:0003677">
    <property type="term" value="F:DNA binding"/>
    <property type="evidence" value="ECO:0007669"/>
    <property type="project" value="InterPro"/>
</dbReference>
<accession>A0A1V1NZ70</accession>
<sequence length="105" mass="11643">MKRTRKSVPPYAVVRSLKKLGSDIHSARLRRRIPSELLAERALISRSTLHKIEKGDPGVSMGNYAGVLFGLGMGTPFADIADIVNDPHGRILDEENLPKRIRKKG</sequence>